<gene>
    <name evidence="2" type="ORF">WT26_05135</name>
</gene>
<dbReference type="EMBL" id="CP013443">
    <property type="protein sequence ID" value="AOK15455.1"/>
    <property type="molecule type" value="Genomic_DNA"/>
</dbReference>
<dbReference type="RefSeq" id="WP_069272313.1">
    <property type="nucleotide sequence ID" value="NZ_CP013443.1"/>
</dbReference>
<dbReference type="AlphaFoldDB" id="A0A1B4PNF7"/>
<reference evidence="2 3" key="1">
    <citation type="submission" date="2015-12" db="EMBL/GenBank/DDBJ databases">
        <title>Diversity of Burkholderia near neighbor genomes.</title>
        <authorList>
            <person name="Sahl J."/>
            <person name="Wagner D."/>
            <person name="Keim P."/>
        </authorList>
    </citation>
    <scope>NUCLEOTIDE SEQUENCE [LARGE SCALE GENOMIC DNA]</scope>
    <source>
        <strain evidence="2 3">MSMB1184WGS</strain>
    </source>
</reference>
<dbReference type="InterPro" id="IPR014717">
    <property type="entry name" value="Transl_elong_EF1B/ribsomal_bS6"/>
</dbReference>
<evidence type="ECO:0000313" key="3">
    <source>
        <dbReference type="Proteomes" id="UP000094776"/>
    </source>
</evidence>
<protein>
    <submittedName>
        <fullName evidence="2">Pilus assembly protein</fullName>
    </submittedName>
</protein>
<keyword evidence="1" id="KW-0175">Coiled coil</keyword>
<proteinExistence type="predicted"/>
<dbReference type="Gene3D" id="3.30.70.60">
    <property type="match status" value="1"/>
</dbReference>
<dbReference type="Proteomes" id="UP000094776">
    <property type="component" value="Chromosome 1"/>
</dbReference>
<evidence type="ECO:0000313" key="2">
    <source>
        <dbReference type="EMBL" id="AOK15455.1"/>
    </source>
</evidence>
<organism evidence="2 3">
    <name type="scientific">Burkholderia cepacia</name>
    <name type="common">Pseudomonas cepacia</name>
    <dbReference type="NCBI Taxonomy" id="292"/>
    <lineage>
        <taxon>Bacteria</taxon>
        <taxon>Pseudomonadati</taxon>
        <taxon>Pseudomonadota</taxon>
        <taxon>Betaproteobacteria</taxon>
        <taxon>Burkholderiales</taxon>
        <taxon>Burkholderiaceae</taxon>
        <taxon>Burkholderia</taxon>
        <taxon>Burkholderia cepacia complex</taxon>
    </lineage>
</organism>
<feature type="coiled-coil region" evidence="1">
    <location>
        <begin position="55"/>
        <end position="82"/>
    </location>
</feature>
<name>A0A1B4PNF7_BURCE</name>
<accession>A0A1B4PNF7</accession>
<evidence type="ECO:0000256" key="1">
    <source>
        <dbReference type="SAM" id="Coils"/>
    </source>
</evidence>
<sequence length="293" mass="30101">MTALAYRFGSGDGGRNGATRRALPVASHVAGCLLAFGMVLAGGVHLSAAADWSGLARSRASLDAARARAAEAERALAQAAMHRAAPARTDDGRGEPAAPGWPALMLELADRAASSGLRVVSFEPQPEPGARQDVRRTVRIVADGGFPALRRMVGALATLPVLVVPTAISAERAERAGRAARVGLSLDVFPAMPVGRAAYGDRPIAVASQDADPFGIGDEPGMGDTLPPRLAGVMRDARTGLALFDDGAGAITAVAAGEAVGAMRVVRVEADAVTLATRNGPRRMGLDDEGMQW</sequence>